<comment type="caution">
    <text evidence="5">Lacks conserved residue(s) required for the propagation of feature annotation.</text>
</comment>
<gene>
    <name evidence="8" type="ORF">ES692_16000</name>
</gene>
<reference evidence="8 9" key="1">
    <citation type="submission" date="2019-08" db="EMBL/GenBank/DDBJ databases">
        <title>Genome of Psychroserpens burtonensis ACAM 167.</title>
        <authorList>
            <person name="Bowman J.P."/>
        </authorList>
    </citation>
    <scope>NUCLEOTIDE SEQUENCE [LARGE SCALE GENOMIC DNA]</scope>
    <source>
        <strain evidence="8 9">ACAM 167</strain>
    </source>
</reference>
<keyword evidence="1" id="KW-0645">Protease</keyword>
<accession>A0A5C7B5C8</accession>
<dbReference type="EMBL" id="VOSB01000028">
    <property type="protein sequence ID" value="TXE15600.1"/>
    <property type="molecule type" value="Genomic_DNA"/>
</dbReference>
<dbReference type="NCBIfam" id="TIGR04183">
    <property type="entry name" value="Por_Secre_tail"/>
    <property type="match status" value="1"/>
</dbReference>
<comment type="similarity">
    <text evidence="5">Belongs to the peptidase S8 family.</text>
</comment>
<proteinExistence type="inferred from homology"/>
<organism evidence="8 9">
    <name type="scientific">Psychroserpens burtonensis</name>
    <dbReference type="NCBI Taxonomy" id="49278"/>
    <lineage>
        <taxon>Bacteria</taxon>
        <taxon>Pseudomonadati</taxon>
        <taxon>Bacteroidota</taxon>
        <taxon>Flavobacteriia</taxon>
        <taxon>Flavobacteriales</taxon>
        <taxon>Flavobacteriaceae</taxon>
        <taxon>Psychroserpens</taxon>
    </lineage>
</organism>
<evidence type="ECO:0000256" key="5">
    <source>
        <dbReference type="PROSITE-ProRule" id="PRU01240"/>
    </source>
</evidence>
<feature type="domain" description="Peptidase S8/S53" evidence="6">
    <location>
        <begin position="168"/>
        <end position="403"/>
    </location>
</feature>
<dbReference type="InterPro" id="IPR023828">
    <property type="entry name" value="Peptidase_S8_Ser-AS"/>
</dbReference>
<keyword evidence="9" id="KW-1185">Reference proteome</keyword>
<dbReference type="PANTHER" id="PTHR42884">
    <property type="entry name" value="PROPROTEIN CONVERTASE SUBTILISIN/KEXIN-RELATED"/>
    <property type="match status" value="1"/>
</dbReference>
<evidence type="ECO:0000256" key="3">
    <source>
        <dbReference type="ARBA" id="ARBA00022801"/>
    </source>
</evidence>
<dbReference type="STRING" id="1123037.GCA_000425305_01005"/>
<dbReference type="InterPro" id="IPR000209">
    <property type="entry name" value="Peptidase_S8/S53_dom"/>
</dbReference>
<evidence type="ECO:0000259" key="6">
    <source>
        <dbReference type="Pfam" id="PF00082"/>
    </source>
</evidence>
<dbReference type="AlphaFoldDB" id="A0A5C7B5C8"/>
<dbReference type="InterPro" id="IPR015500">
    <property type="entry name" value="Peptidase_S8_subtilisin-rel"/>
</dbReference>
<dbReference type="SUPFAM" id="SSF52743">
    <property type="entry name" value="Subtilisin-like"/>
    <property type="match status" value="1"/>
</dbReference>
<keyword evidence="2" id="KW-0732">Signal</keyword>
<dbReference type="InterPro" id="IPR036852">
    <property type="entry name" value="Peptidase_S8/S53_dom_sf"/>
</dbReference>
<dbReference type="PANTHER" id="PTHR42884:SF14">
    <property type="entry name" value="NEUROENDOCRINE CONVERTASE 1"/>
    <property type="match status" value="1"/>
</dbReference>
<dbReference type="Pfam" id="PF18962">
    <property type="entry name" value="Por_Secre_tail"/>
    <property type="match status" value="1"/>
</dbReference>
<dbReference type="InterPro" id="IPR026444">
    <property type="entry name" value="Secre_tail"/>
</dbReference>
<dbReference type="PROSITE" id="PS00138">
    <property type="entry name" value="SUBTILASE_SER"/>
    <property type="match status" value="1"/>
</dbReference>
<dbReference type="PROSITE" id="PS51892">
    <property type="entry name" value="SUBTILASE"/>
    <property type="match status" value="1"/>
</dbReference>
<sequence length="604" mass="66320">MRSLILILFLTIFTFSFSQDSAYWFSIKDSSKIPKVTQGRSYVTLDFGDKTINGIFSKYNVISFERSLPASNNALLLEVFEITTSDLALFDEMDDKLSHIFFNLEEKKEIQFLYIPNDFGTNGGELQEQEELNYINAPQAWDMTTGSTDIIISISESVNINHEDLIGQSDIHNGGSSSSYNGHGTSVALFAGGVTDNNTGMASVGFNSFIRSKSGGTNAVIQLAKDGVKIINMSWGSCNLSQNTIDIRQMAMDEAYGYGAVLIAAAGNGAFSCPSLGYGAYLYPAANDHVTAVTVVGHLYELNDPDSTHNIQKDRFEAVGNSNLSITYNDRVDIAAPGRAVLTQQSGQPNGTYTYGGGTSYAAPIVAGTVGLMLDLNYCLTQEEVETVLKLTSKKIDNLSVNQSYNGQIGSGVLDAYKAVKMSKDMADEFGIVEVNDRILYRWSYILETAPYEIQMSNNDVTGNAQLEFKARNNIEILSGDYYPQTGGYIDLSIDETLALDCSLPPSSSSRMSNVDKDDSKESDIEVIPTLVTTNVKISNLNASSENLLSIKIYDFYRQEVYTNDKINSNSVNLNLEHLNEGIYILQVLDSRGKQIHVQKIVEK</sequence>
<name>A0A5C7B5C8_9FLAO</name>
<feature type="domain" description="Secretion system C-terminal sorting" evidence="7">
    <location>
        <begin position="533"/>
        <end position="601"/>
    </location>
</feature>
<dbReference type="Proteomes" id="UP000321938">
    <property type="component" value="Unassembled WGS sequence"/>
</dbReference>
<keyword evidence="4" id="KW-0720">Serine protease</keyword>
<dbReference type="GO" id="GO:0004252">
    <property type="term" value="F:serine-type endopeptidase activity"/>
    <property type="evidence" value="ECO:0007669"/>
    <property type="project" value="InterPro"/>
</dbReference>
<evidence type="ECO:0000313" key="8">
    <source>
        <dbReference type="EMBL" id="TXE15600.1"/>
    </source>
</evidence>
<protein>
    <submittedName>
        <fullName evidence="8">S8 family serine peptidase</fullName>
    </submittedName>
</protein>
<comment type="caution">
    <text evidence="8">The sequence shown here is derived from an EMBL/GenBank/DDBJ whole genome shotgun (WGS) entry which is preliminary data.</text>
</comment>
<dbReference type="Pfam" id="PF00082">
    <property type="entry name" value="Peptidase_S8"/>
    <property type="match status" value="1"/>
</dbReference>
<evidence type="ECO:0000256" key="2">
    <source>
        <dbReference type="ARBA" id="ARBA00022729"/>
    </source>
</evidence>
<dbReference type="RefSeq" id="WP_147232054.1">
    <property type="nucleotide sequence ID" value="NZ_VOSB01000028.1"/>
</dbReference>
<dbReference type="OrthoDB" id="1055762at2"/>
<dbReference type="GO" id="GO:0016020">
    <property type="term" value="C:membrane"/>
    <property type="evidence" value="ECO:0007669"/>
    <property type="project" value="TreeGrafter"/>
</dbReference>
<evidence type="ECO:0000313" key="9">
    <source>
        <dbReference type="Proteomes" id="UP000321938"/>
    </source>
</evidence>
<keyword evidence="3" id="KW-0378">Hydrolase</keyword>
<dbReference type="GO" id="GO:0016485">
    <property type="term" value="P:protein processing"/>
    <property type="evidence" value="ECO:0007669"/>
    <property type="project" value="TreeGrafter"/>
</dbReference>
<evidence type="ECO:0000256" key="4">
    <source>
        <dbReference type="ARBA" id="ARBA00022825"/>
    </source>
</evidence>
<evidence type="ECO:0000256" key="1">
    <source>
        <dbReference type="ARBA" id="ARBA00022670"/>
    </source>
</evidence>
<dbReference type="PRINTS" id="PR00723">
    <property type="entry name" value="SUBTILISIN"/>
</dbReference>
<dbReference type="Gene3D" id="3.40.50.200">
    <property type="entry name" value="Peptidase S8/S53 domain"/>
    <property type="match status" value="1"/>
</dbReference>
<evidence type="ECO:0000259" key="7">
    <source>
        <dbReference type="Pfam" id="PF18962"/>
    </source>
</evidence>